<comment type="caution">
    <text evidence="1">The sequence shown here is derived from an EMBL/GenBank/DDBJ whole genome shotgun (WGS) entry which is preliminary data.</text>
</comment>
<keyword evidence="2" id="KW-1185">Reference proteome</keyword>
<name>A0A2H2ZLG2_TRIPA</name>
<sequence>MSSRGSSLGIPGAPPPMPTIKAKEMLGKLRIMLVAAVAAAFVPVDPAGRHAITTLCAPIRPRV</sequence>
<protein>
    <submittedName>
        <fullName evidence="1">Uncharacterized protein</fullName>
    </submittedName>
</protein>
<evidence type="ECO:0000313" key="1">
    <source>
        <dbReference type="EMBL" id="OTA08167.1"/>
    </source>
</evidence>
<proteinExistence type="predicted"/>
<dbReference type="AlphaFoldDB" id="A0A2H2ZLG2"/>
<evidence type="ECO:0000313" key="2">
    <source>
        <dbReference type="Proteomes" id="UP000219286"/>
    </source>
</evidence>
<accession>A0A2H2ZLG2</accession>
<dbReference type="Proteomes" id="UP000219286">
    <property type="component" value="Unassembled WGS sequence"/>
</dbReference>
<dbReference type="EMBL" id="LFMI01000825">
    <property type="protein sequence ID" value="OTA08167.1"/>
    <property type="molecule type" value="Genomic_DNA"/>
</dbReference>
<gene>
    <name evidence="1" type="ORF">A9Z42_0091050</name>
</gene>
<reference evidence="1 2" key="1">
    <citation type="journal article" date="2015" name="Genome Announc.">
        <title>Genome sequence and annotation of Trichoderma parareesei, the ancestor of the cellulase producer Trichoderma reesei.</title>
        <authorList>
            <person name="Yang D."/>
            <person name="Pomraning K."/>
            <person name="Kopchinskiy A."/>
            <person name="Karimi Aghcheh R."/>
            <person name="Atanasova L."/>
            <person name="Chenthamara K."/>
            <person name="Baker S.E."/>
            <person name="Zhang R."/>
            <person name="Shen Q."/>
            <person name="Freitag M."/>
            <person name="Kubicek C.P."/>
            <person name="Druzhinina I.S."/>
        </authorList>
    </citation>
    <scope>NUCLEOTIDE SEQUENCE [LARGE SCALE GENOMIC DNA]</scope>
    <source>
        <strain evidence="1 2">CBS 125925</strain>
    </source>
</reference>
<organism evidence="1 2">
    <name type="scientific">Trichoderma parareesei</name>
    <name type="common">Filamentous fungus</name>
    <dbReference type="NCBI Taxonomy" id="858221"/>
    <lineage>
        <taxon>Eukaryota</taxon>
        <taxon>Fungi</taxon>
        <taxon>Dikarya</taxon>
        <taxon>Ascomycota</taxon>
        <taxon>Pezizomycotina</taxon>
        <taxon>Sordariomycetes</taxon>
        <taxon>Hypocreomycetidae</taxon>
        <taxon>Hypocreales</taxon>
        <taxon>Hypocreaceae</taxon>
        <taxon>Trichoderma</taxon>
    </lineage>
</organism>